<dbReference type="EMBL" id="PIXC01000004">
    <property type="protein sequence ID" value="PKE26819.1"/>
    <property type="molecule type" value="Genomic_DNA"/>
</dbReference>
<dbReference type="Pfam" id="PF00583">
    <property type="entry name" value="Acetyltransf_1"/>
    <property type="match status" value="1"/>
</dbReference>
<evidence type="ECO:0000259" key="3">
    <source>
        <dbReference type="PROSITE" id="PS51186"/>
    </source>
</evidence>
<name>A0A855GLK5_9STAP</name>
<dbReference type="Proteomes" id="UP000233482">
    <property type="component" value="Unassembled WGS sequence"/>
</dbReference>
<evidence type="ECO:0000313" key="4">
    <source>
        <dbReference type="EMBL" id="PKE26819.1"/>
    </source>
</evidence>
<dbReference type="InterPro" id="IPR000182">
    <property type="entry name" value="GNAT_dom"/>
</dbReference>
<evidence type="ECO:0000313" key="5">
    <source>
        <dbReference type="Proteomes" id="UP000233482"/>
    </source>
</evidence>
<dbReference type="InterPro" id="IPR016181">
    <property type="entry name" value="Acyl_CoA_acyltransferase"/>
</dbReference>
<dbReference type="PANTHER" id="PTHR43420">
    <property type="entry name" value="ACETYLTRANSFERASE"/>
    <property type="match status" value="1"/>
</dbReference>
<reference evidence="4 5" key="1">
    <citation type="submission" date="2017-12" db="EMBL/GenBank/DDBJ databases">
        <title>Genomics of Macrococcus caseolyticus.</title>
        <authorList>
            <person name="MacFadyen A.C."/>
            <person name="Paterson G.K."/>
        </authorList>
    </citation>
    <scope>NUCLEOTIDE SEQUENCE [LARGE SCALE GENOMIC DNA]</scope>
    <source>
        <strain evidence="4 5">5788_EF188</strain>
    </source>
</reference>
<gene>
    <name evidence="4" type="ORF">CW686_02565</name>
</gene>
<feature type="domain" description="N-acetyltransferase" evidence="3">
    <location>
        <begin position="17"/>
        <end position="185"/>
    </location>
</feature>
<dbReference type="PANTHER" id="PTHR43420:SF47">
    <property type="entry name" value="N-ACETYLTRANSFERASE DOMAIN-CONTAINING PROTEIN"/>
    <property type="match status" value="1"/>
</dbReference>
<proteinExistence type="predicted"/>
<protein>
    <submittedName>
        <fullName evidence="4">N-acetyltransferase</fullName>
    </submittedName>
</protein>
<dbReference type="AlphaFoldDB" id="A0A855GLK5"/>
<keyword evidence="2" id="KW-0012">Acyltransferase</keyword>
<dbReference type="SUPFAM" id="SSF55729">
    <property type="entry name" value="Acyl-CoA N-acyltransferases (Nat)"/>
    <property type="match status" value="1"/>
</dbReference>
<organism evidence="4 5">
    <name type="scientific">Macrococcoides caseolyticum</name>
    <dbReference type="NCBI Taxonomy" id="69966"/>
    <lineage>
        <taxon>Bacteria</taxon>
        <taxon>Bacillati</taxon>
        <taxon>Bacillota</taxon>
        <taxon>Bacilli</taxon>
        <taxon>Bacillales</taxon>
        <taxon>Staphylococcaceae</taxon>
        <taxon>Macrococcoides</taxon>
    </lineage>
</organism>
<evidence type="ECO:0000256" key="2">
    <source>
        <dbReference type="ARBA" id="ARBA00023315"/>
    </source>
</evidence>
<evidence type="ECO:0000256" key="1">
    <source>
        <dbReference type="ARBA" id="ARBA00022679"/>
    </source>
</evidence>
<sequence>MMFWSFFVLYFNKRSDDMIQPCTIEDKQALQHIAYQTFDETFRAQNKKENIDHYLKTAFTDEKVERELSNPHSFFYFIFHEEQLAGYLKLNIKDAQTESFDEHHLEIERIYILKQFQKHGLGKALYQHALQKARALSCEHIWLGVWEKNTNAIDFYQKMGFTKVDQHAFFMGDDEQIDIIMLKNI</sequence>
<dbReference type="Gene3D" id="3.40.630.30">
    <property type="match status" value="1"/>
</dbReference>
<dbReference type="InterPro" id="IPR050680">
    <property type="entry name" value="YpeA/RimI_acetyltransf"/>
</dbReference>
<dbReference type="GO" id="GO:0016747">
    <property type="term" value="F:acyltransferase activity, transferring groups other than amino-acyl groups"/>
    <property type="evidence" value="ECO:0007669"/>
    <property type="project" value="InterPro"/>
</dbReference>
<keyword evidence="1 4" id="KW-0808">Transferase</keyword>
<comment type="caution">
    <text evidence="4">The sequence shown here is derived from an EMBL/GenBank/DDBJ whole genome shotgun (WGS) entry which is preliminary data.</text>
</comment>
<dbReference type="PROSITE" id="PS51186">
    <property type="entry name" value="GNAT"/>
    <property type="match status" value="1"/>
</dbReference>
<dbReference type="CDD" id="cd04301">
    <property type="entry name" value="NAT_SF"/>
    <property type="match status" value="1"/>
</dbReference>
<accession>A0A855GLK5</accession>